<dbReference type="InterPro" id="IPR011989">
    <property type="entry name" value="ARM-like"/>
</dbReference>
<name>A0A915ESA9_9BILA</name>
<dbReference type="InterPro" id="IPR000357">
    <property type="entry name" value="HEAT"/>
</dbReference>
<organism evidence="3 4">
    <name type="scientific">Ditylenchus dipsaci</name>
    <dbReference type="NCBI Taxonomy" id="166011"/>
    <lineage>
        <taxon>Eukaryota</taxon>
        <taxon>Metazoa</taxon>
        <taxon>Ecdysozoa</taxon>
        <taxon>Nematoda</taxon>
        <taxon>Chromadorea</taxon>
        <taxon>Rhabditida</taxon>
        <taxon>Tylenchina</taxon>
        <taxon>Tylenchomorpha</taxon>
        <taxon>Sphaerularioidea</taxon>
        <taxon>Anguinidae</taxon>
        <taxon>Anguininae</taxon>
        <taxon>Ditylenchus</taxon>
    </lineage>
</organism>
<protein>
    <submittedName>
        <fullName evidence="4">Uncharacterized protein</fullName>
    </submittedName>
</protein>
<dbReference type="PANTHER" id="PTHR23346:SF7">
    <property type="entry name" value="STALLED RIBOSOME SENSOR GCN1"/>
    <property type="match status" value="1"/>
</dbReference>
<evidence type="ECO:0000313" key="3">
    <source>
        <dbReference type="Proteomes" id="UP000887574"/>
    </source>
</evidence>
<evidence type="ECO:0000313" key="4">
    <source>
        <dbReference type="WBParaSite" id="jg9913"/>
    </source>
</evidence>
<evidence type="ECO:0000256" key="1">
    <source>
        <dbReference type="ARBA" id="ARBA00022737"/>
    </source>
</evidence>
<dbReference type="GO" id="GO:0019887">
    <property type="term" value="F:protein kinase regulator activity"/>
    <property type="evidence" value="ECO:0007669"/>
    <property type="project" value="TreeGrafter"/>
</dbReference>
<dbReference type="PROSITE" id="PS50077">
    <property type="entry name" value="HEAT_REPEAT"/>
    <property type="match status" value="1"/>
</dbReference>
<dbReference type="WBParaSite" id="jg9913">
    <property type="protein sequence ID" value="jg9913"/>
    <property type="gene ID" value="jg9913"/>
</dbReference>
<dbReference type="GO" id="GO:0005829">
    <property type="term" value="C:cytosol"/>
    <property type="evidence" value="ECO:0007669"/>
    <property type="project" value="TreeGrafter"/>
</dbReference>
<dbReference type="InterPro" id="IPR021133">
    <property type="entry name" value="HEAT_type_2"/>
</dbReference>
<feature type="repeat" description="HEAT" evidence="2">
    <location>
        <begin position="178"/>
        <end position="215"/>
    </location>
</feature>
<keyword evidence="3" id="KW-1185">Reference proteome</keyword>
<reference evidence="4" key="1">
    <citation type="submission" date="2022-11" db="UniProtKB">
        <authorList>
            <consortium name="WormBaseParasite"/>
        </authorList>
    </citation>
    <scope>IDENTIFICATION</scope>
</reference>
<accession>A0A915ESA9</accession>
<dbReference type="Gene3D" id="1.25.10.10">
    <property type="entry name" value="Leucine-rich Repeat Variant"/>
    <property type="match status" value="1"/>
</dbReference>
<dbReference type="Proteomes" id="UP000887574">
    <property type="component" value="Unplaced"/>
</dbReference>
<proteinExistence type="predicted"/>
<keyword evidence="1" id="KW-0677">Repeat</keyword>
<sequence>MPRSCFASTATAIVDETGESDSLLSSSLANSSSIYLCERQDDLRHSNEDDTLGIELSQGYCPAYLGQKSRDEILAALYLARHVCPCCASVRLSCLEGRFGENSTYVIVNYPVLFELCFIACPALVEIVNKWLLVALANGQENALESENVDLRKGGAIALNEILSNTHRDIVETYASTLVPCIRKCLSDSEKTVRDSAAPAFSSFHQIVGYIAVDEIVSPMLEEFSRTNNMIC</sequence>
<evidence type="ECO:0000256" key="2">
    <source>
        <dbReference type="PROSITE-ProRule" id="PRU00103"/>
    </source>
</evidence>
<dbReference type="GO" id="GO:0034198">
    <property type="term" value="P:cellular response to amino acid starvation"/>
    <property type="evidence" value="ECO:0007669"/>
    <property type="project" value="TreeGrafter"/>
</dbReference>
<dbReference type="AlphaFoldDB" id="A0A915ESA9"/>
<dbReference type="SUPFAM" id="SSF48371">
    <property type="entry name" value="ARM repeat"/>
    <property type="match status" value="1"/>
</dbReference>
<dbReference type="GO" id="GO:0006417">
    <property type="term" value="P:regulation of translation"/>
    <property type="evidence" value="ECO:0007669"/>
    <property type="project" value="TreeGrafter"/>
</dbReference>
<dbReference type="PANTHER" id="PTHR23346">
    <property type="entry name" value="TRANSLATIONAL ACTIVATOR GCN1-RELATED"/>
    <property type="match status" value="1"/>
</dbReference>
<dbReference type="InterPro" id="IPR016024">
    <property type="entry name" value="ARM-type_fold"/>
</dbReference>
<dbReference type="Pfam" id="PF02985">
    <property type="entry name" value="HEAT"/>
    <property type="match status" value="1"/>
</dbReference>